<evidence type="ECO:0000256" key="2">
    <source>
        <dbReference type="ARBA" id="ARBA00008473"/>
    </source>
</evidence>
<keyword evidence="4 9" id="KW-0812">Transmembrane</keyword>
<keyword evidence="3" id="KW-0813">Transport</keyword>
<gene>
    <name evidence="10" type="ORF">BZ3500_MVSOF-1268-A1-R1_CHR3-1G05780</name>
</gene>
<evidence type="ECO:0000256" key="4">
    <source>
        <dbReference type="ARBA" id="ARBA00022692"/>
    </source>
</evidence>
<dbReference type="Proteomes" id="UP000249723">
    <property type="component" value="Unassembled WGS sequence"/>
</dbReference>
<dbReference type="GO" id="GO:0005484">
    <property type="term" value="F:SNAP receptor activity"/>
    <property type="evidence" value="ECO:0007669"/>
    <property type="project" value="TreeGrafter"/>
</dbReference>
<dbReference type="STRING" id="289078.A0A2X0LIF2"/>
<dbReference type="PIRSF" id="PIRSF027109">
    <property type="entry name" value="Golgi_SNARE"/>
    <property type="match status" value="1"/>
</dbReference>
<evidence type="ECO:0000256" key="8">
    <source>
        <dbReference type="ARBA" id="ARBA00023136"/>
    </source>
</evidence>
<protein>
    <submittedName>
        <fullName evidence="10">BZ3500_MvSof-1268-A1-R1_Chr3-1g05780 protein</fullName>
    </submittedName>
</protein>
<dbReference type="InterPro" id="IPR023601">
    <property type="entry name" value="Golgi_SNAP_su1"/>
</dbReference>
<evidence type="ECO:0000256" key="6">
    <source>
        <dbReference type="ARBA" id="ARBA00022989"/>
    </source>
</evidence>
<organism evidence="10 11">
    <name type="scientific">Microbotryum saponariae</name>
    <dbReference type="NCBI Taxonomy" id="289078"/>
    <lineage>
        <taxon>Eukaryota</taxon>
        <taxon>Fungi</taxon>
        <taxon>Dikarya</taxon>
        <taxon>Basidiomycota</taxon>
        <taxon>Pucciniomycotina</taxon>
        <taxon>Microbotryomycetes</taxon>
        <taxon>Microbotryales</taxon>
        <taxon>Microbotryaceae</taxon>
        <taxon>Microbotryum</taxon>
    </lineage>
</organism>
<dbReference type="GO" id="GO:0005801">
    <property type="term" value="C:cis-Golgi network"/>
    <property type="evidence" value="ECO:0007669"/>
    <property type="project" value="InterPro"/>
</dbReference>
<reference evidence="11" key="1">
    <citation type="submission" date="2016-10" db="EMBL/GenBank/DDBJ databases">
        <authorList>
            <person name="Jeantristanb JTB J.-T."/>
            <person name="Ricardo R."/>
        </authorList>
    </citation>
    <scope>NUCLEOTIDE SEQUENCE [LARGE SCALE GENOMIC DNA]</scope>
</reference>
<keyword evidence="7" id="KW-0333">Golgi apparatus</keyword>
<proteinExistence type="inferred from homology"/>
<dbReference type="GO" id="GO:0005797">
    <property type="term" value="C:Golgi medial cisterna"/>
    <property type="evidence" value="ECO:0007669"/>
    <property type="project" value="TreeGrafter"/>
</dbReference>
<dbReference type="Pfam" id="PF12352">
    <property type="entry name" value="V-SNARE_C"/>
    <property type="match status" value="1"/>
</dbReference>
<dbReference type="EMBL" id="FMWP01000096">
    <property type="protein sequence ID" value="SCZ99044.1"/>
    <property type="molecule type" value="Genomic_DNA"/>
</dbReference>
<dbReference type="GO" id="GO:0006888">
    <property type="term" value="P:endoplasmic reticulum to Golgi vesicle-mediated transport"/>
    <property type="evidence" value="ECO:0007669"/>
    <property type="project" value="InterPro"/>
</dbReference>
<dbReference type="GO" id="GO:0006906">
    <property type="term" value="P:vesicle fusion"/>
    <property type="evidence" value="ECO:0007669"/>
    <property type="project" value="TreeGrafter"/>
</dbReference>
<evidence type="ECO:0000313" key="11">
    <source>
        <dbReference type="Proteomes" id="UP000249723"/>
    </source>
</evidence>
<keyword evidence="6 9" id="KW-1133">Transmembrane helix</keyword>
<keyword evidence="11" id="KW-1185">Reference proteome</keyword>
<evidence type="ECO:0000256" key="1">
    <source>
        <dbReference type="ARBA" id="ARBA00004409"/>
    </source>
</evidence>
<dbReference type="OrthoDB" id="422156at2759"/>
<dbReference type="GO" id="GO:0000139">
    <property type="term" value="C:Golgi membrane"/>
    <property type="evidence" value="ECO:0007669"/>
    <property type="project" value="UniProtKB-SubCell"/>
</dbReference>
<evidence type="ECO:0000256" key="5">
    <source>
        <dbReference type="ARBA" id="ARBA00022927"/>
    </source>
</evidence>
<accession>A0A2X0LIF2</accession>
<name>A0A2X0LIF2_9BASI</name>
<sequence length="273" mass="30946">MDAVKRDLHTTTAHVSSLLTRYSRLAQQTSTHYSSSGLLNDDVTQRTTELETEMEHSLETFTAQIERLANLYATAHPPPSATQTHALERHREVLIEYRKDFARTKTNLRDAEQRANLLGSVRDEISAFKTSTNSSVTDRLLQERGHIDNSHRMADDALNQAYATRQEFAAQRSGLTGIQARMNGVAAQVPMLNSVIGMINSRRRRDSVIMGSVVGVCVLFLLWYLFGLDSIELFLADTRQGVIVLEQYKQEWYYIMQNFGSSITTSHQKRVGY</sequence>
<evidence type="ECO:0000313" key="10">
    <source>
        <dbReference type="EMBL" id="SCZ99044.1"/>
    </source>
</evidence>
<feature type="transmembrane region" description="Helical" evidence="9">
    <location>
        <begin position="208"/>
        <end position="226"/>
    </location>
</feature>
<dbReference type="GO" id="GO:0048219">
    <property type="term" value="P:inter-Golgi cisterna vesicle-mediated transport"/>
    <property type="evidence" value="ECO:0007669"/>
    <property type="project" value="TreeGrafter"/>
</dbReference>
<evidence type="ECO:0000256" key="7">
    <source>
        <dbReference type="ARBA" id="ARBA00023034"/>
    </source>
</evidence>
<dbReference type="GO" id="GO:0015031">
    <property type="term" value="P:protein transport"/>
    <property type="evidence" value="ECO:0007669"/>
    <property type="project" value="UniProtKB-KW"/>
</dbReference>
<keyword evidence="8 9" id="KW-0472">Membrane</keyword>
<comment type="similarity">
    <text evidence="2">Belongs to the GOSR1 family.</text>
</comment>
<evidence type="ECO:0000256" key="9">
    <source>
        <dbReference type="SAM" id="Phobius"/>
    </source>
</evidence>
<dbReference type="AlphaFoldDB" id="A0A2X0LIF2"/>
<dbReference type="PANTHER" id="PTHR21094:SF2">
    <property type="entry name" value="GOLGI SNAP RECEPTOR COMPLEX MEMBER 1"/>
    <property type="match status" value="1"/>
</dbReference>
<evidence type="ECO:0000256" key="3">
    <source>
        <dbReference type="ARBA" id="ARBA00022448"/>
    </source>
</evidence>
<dbReference type="GO" id="GO:0031201">
    <property type="term" value="C:SNARE complex"/>
    <property type="evidence" value="ECO:0007669"/>
    <property type="project" value="TreeGrafter"/>
</dbReference>
<keyword evidence="5" id="KW-0653">Protein transport</keyword>
<comment type="subcellular location">
    <subcellularLocation>
        <location evidence="1">Golgi apparatus membrane</location>
        <topology evidence="1">Single-pass type IV membrane protein</topology>
    </subcellularLocation>
</comment>
<dbReference type="PANTHER" id="PTHR21094">
    <property type="entry name" value="GOS-28 SNARE- RELATED"/>
    <property type="match status" value="1"/>
</dbReference>